<dbReference type="InterPro" id="IPR011022">
    <property type="entry name" value="Arrestin_C-like"/>
</dbReference>
<dbReference type="GO" id="GO:0001664">
    <property type="term" value="F:G protein-coupled receptor binding"/>
    <property type="evidence" value="ECO:0007669"/>
    <property type="project" value="TreeGrafter"/>
</dbReference>
<name>A0A2H9TL56_9FUNG</name>
<dbReference type="GO" id="GO:0002031">
    <property type="term" value="P:G protein-coupled receptor internalization"/>
    <property type="evidence" value="ECO:0007669"/>
    <property type="project" value="TreeGrafter"/>
</dbReference>
<dbReference type="PANTHER" id="PTHR11792">
    <property type="entry name" value="ARRESTIN"/>
    <property type="match status" value="1"/>
</dbReference>
<evidence type="ECO:0000313" key="4">
    <source>
        <dbReference type="EMBL" id="PJF18493.1"/>
    </source>
</evidence>
<dbReference type="Pfam" id="PF02752">
    <property type="entry name" value="Arrestin_C"/>
    <property type="match status" value="1"/>
</dbReference>
<feature type="domain" description="Arrestin C-terminal-like" evidence="3">
    <location>
        <begin position="214"/>
        <end position="382"/>
    </location>
</feature>
<dbReference type="SUPFAM" id="SSF81296">
    <property type="entry name" value="E set domains"/>
    <property type="match status" value="1"/>
</dbReference>
<dbReference type="PANTHER" id="PTHR11792:SF17">
    <property type="entry name" value="KURTZ ARRESTIN"/>
    <property type="match status" value="1"/>
</dbReference>
<evidence type="ECO:0000259" key="3">
    <source>
        <dbReference type="SMART" id="SM01017"/>
    </source>
</evidence>
<keyword evidence="5" id="KW-1185">Reference proteome</keyword>
<proteinExistence type="inferred from homology"/>
<dbReference type="InterPro" id="IPR014756">
    <property type="entry name" value="Ig_E-set"/>
</dbReference>
<feature type="non-terminal residue" evidence="4">
    <location>
        <position position="1"/>
    </location>
</feature>
<dbReference type="InterPro" id="IPR000698">
    <property type="entry name" value="Arrestin"/>
</dbReference>
<dbReference type="GO" id="GO:0005737">
    <property type="term" value="C:cytoplasm"/>
    <property type="evidence" value="ECO:0007669"/>
    <property type="project" value="TreeGrafter"/>
</dbReference>
<dbReference type="InterPro" id="IPR014753">
    <property type="entry name" value="Arrestin_N"/>
</dbReference>
<dbReference type="Gene3D" id="2.60.40.840">
    <property type="match status" value="1"/>
</dbReference>
<organism evidence="4 5">
    <name type="scientific">Paramicrosporidium saccamoebae</name>
    <dbReference type="NCBI Taxonomy" id="1246581"/>
    <lineage>
        <taxon>Eukaryota</taxon>
        <taxon>Fungi</taxon>
        <taxon>Fungi incertae sedis</taxon>
        <taxon>Cryptomycota</taxon>
        <taxon>Cryptomycota incertae sedis</taxon>
        <taxon>Paramicrosporidium</taxon>
    </lineage>
</organism>
<comment type="similarity">
    <text evidence="1">Belongs to the arrestin family.</text>
</comment>
<dbReference type="AlphaFoldDB" id="A0A2H9TL56"/>
<dbReference type="GO" id="GO:0007165">
    <property type="term" value="P:signal transduction"/>
    <property type="evidence" value="ECO:0007669"/>
    <property type="project" value="InterPro"/>
</dbReference>
<dbReference type="EMBL" id="MTSL01000118">
    <property type="protein sequence ID" value="PJF18493.1"/>
    <property type="molecule type" value="Genomic_DNA"/>
</dbReference>
<dbReference type="Proteomes" id="UP000240830">
    <property type="component" value="Unassembled WGS sequence"/>
</dbReference>
<feature type="region of interest" description="Disordered" evidence="2">
    <location>
        <begin position="383"/>
        <end position="402"/>
    </location>
</feature>
<feature type="compositionally biased region" description="Acidic residues" evidence="2">
    <location>
        <begin position="643"/>
        <end position="653"/>
    </location>
</feature>
<reference evidence="4 5" key="1">
    <citation type="submission" date="2016-10" db="EMBL/GenBank/DDBJ databases">
        <title>The genome of Paramicrosporidium saccamoebae is the missing link in understanding Cryptomycota and Microsporidia evolution.</title>
        <authorList>
            <person name="Quandt C.A."/>
            <person name="Beaudet D."/>
            <person name="Corsaro D."/>
            <person name="Michel R."/>
            <person name="Corradi N."/>
            <person name="James T."/>
        </authorList>
    </citation>
    <scope>NUCLEOTIDE SEQUENCE [LARGE SCALE GENOMIC DNA]</scope>
    <source>
        <strain evidence="4 5">KSL3</strain>
    </source>
</reference>
<dbReference type="InterPro" id="IPR014752">
    <property type="entry name" value="Arrestin-like_C"/>
</dbReference>
<accession>A0A2H9TL56</accession>
<evidence type="ECO:0000256" key="1">
    <source>
        <dbReference type="ARBA" id="ARBA00005298"/>
    </source>
</evidence>
<evidence type="ECO:0000313" key="5">
    <source>
        <dbReference type="Proteomes" id="UP000240830"/>
    </source>
</evidence>
<gene>
    <name evidence="4" type="ORF">PSACC_01692</name>
</gene>
<feature type="region of interest" description="Disordered" evidence="2">
    <location>
        <begin position="634"/>
        <end position="653"/>
    </location>
</feature>
<dbReference type="Gene3D" id="2.60.40.640">
    <property type="match status" value="1"/>
</dbReference>
<comment type="caution">
    <text evidence="4">The sequence shown here is derived from an EMBL/GenBank/DDBJ whole genome shotgun (WGS) entry which is preliminary data.</text>
</comment>
<evidence type="ECO:0000256" key="2">
    <source>
        <dbReference type="SAM" id="MobiDB-lite"/>
    </source>
</evidence>
<sequence length="795" mass="88936">KHSKDQSLSIYVQKRSIVEVENETSSGTCEPLGCIVRIRSDAASTLASRGQVVVVGVLARLVCDFGLQYTEHALYQLETQLYPPRASQREGDRAGGVFDLSSKFVTALPDEHHIPFLVRLPAGLPPSVHLKGGAHTTHWGLTYYVFAYITNSQAVNATMEKHAVDGAWPRMRIGRRHSKVFLAFAKTNIASIERISRSLPPSTGATKRRSLLSSNHPLLLEASLDRSAYLPGDQINVLIKLRNSGRQRVTGIRITVKQLITVKFGSEPRQTIKTTVAEYEGYSLQLRDTMQYDNNLVVETSCDPARLNYQLGLECHLPRNIDSHPVLAATCNFSGLLWKSATSFGIDRLRMFSIDYYVNVHAVIPWASNVIVKLPFQLVSKFKNSDESGSPRLRQTTNTSHAPLKGNLITFDLDDDRNDLDMDEAQENKQTREEGKTAEISPAAPVEGDMLTWTDDLRAARDKINEGLKLLREAHQSAIRNELDRRSLFLKLAPRRVALFHAFLDQVNLLLTQDLSRLKTMFTVSLNAPSSQRHIAAQTTAARLISLGEAHAAIVPLGCSREQLEGRLELFSRIIDDFELFLSRAERNSPDTLGVLDRITIEVTWLVEHLPGYSRLETSLKSLHQTITRSKWATSKGHKSAGDGEDSDGDEDVDCALVDFDPENSREDLTGAMASQFQSLLSYIVDNDGDADLIPQSVFEYSSRLGALLNSDLPYDQLGPVAYFHWRFLHAFIESHYLASVQSPIGRLLFPDLRDSLRWSKDIEGRIPARFLLNIKPQDELSETANQIIAAMQRL</sequence>
<dbReference type="OrthoDB" id="4001642at2759"/>
<dbReference type="SMART" id="SM01017">
    <property type="entry name" value="Arrestin_C"/>
    <property type="match status" value="1"/>
</dbReference>
<protein>
    <recommendedName>
        <fullName evidence="3">Arrestin C-terminal-like domain-containing protein</fullName>
    </recommendedName>
</protein>
<dbReference type="STRING" id="1246581.A0A2H9TL56"/>